<sequence length="96" mass="11014">MADITKEQIKHIAETAKIAITDEEADRFTDDLSSVIHYADKLQDVDTEGVEPTIFMTDLQNVMRDDEPTNWTSREDLLKNAPDRQDGYFRVPSILD</sequence>
<dbReference type="NCBIfam" id="TIGR00135">
    <property type="entry name" value="gatC"/>
    <property type="match status" value="1"/>
</dbReference>
<comment type="catalytic activity">
    <reaction evidence="5 6">
        <text>L-glutamyl-tRNA(Gln) + L-glutamine + ATP + H2O = L-glutaminyl-tRNA(Gln) + L-glutamate + ADP + phosphate + H(+)</text>
        <dbReference type="Rhea" id="RHEA:17521"/>
        <dbReference type="Rhea" id="RHEA-COMP:9681"/>
        <dbReference type="Rhea" id="RHEA-COMP:9684"/>
        <dbReference type="ChEBI" id="CHEBI:15377"/>
        <dbReference type="ChEBI" id="CHEBI:15378"/>
        <dbReference type="ChEBI" id="CHEBI:29985"/>
        <dbReference type="ChEBI" id="CHEBI:30616"/>
        <dbReference type="ChEBI" id="CHEBI:43474"/>
        <dbReference type="ChEBI" id="CHEBI:58359"/>
        <dbReference type="ChEBI" id="CHEBI:78520"/>
        <dbReference type="ChEBI" id="CHEBI:78521"/>
        <dbReference type="ChEBI" id="CHEBI:456216"/>
    </reaction>
</comment>
<evidence type="ECO:0000256" key="3">
    <source>
        <dbReference type="ARBA" id="ARBA00024799"/>
    </source>
</evidence>
<comment type="catalytic activity">
    <reaction evidence="4 6">
        <text>L-aspartyl-tRNA(Asn) + L-glutamine + ATP + H2O = L-asparaginyl-tRNA(Asn) + L-glutamate + ADP + phosphate + 2 H(+)</text>
        <dbReference type="Rhea" id="RHEA:14513"/>
        <dbReference type="Rhea" id="RHEA-COMP:9674"/>
        <dbReference type="Rhea" id="RHEA-COMP:9677"/>
        <dbReference type="ChEBI" id="CHEBI:15377"/>
        <dbReference type="ChEBI" id="CHEBI:15378"/>
        <dbReference type="ChEBI" id="CHEBI:29985"/>
        <dbReference type="ChEBI" id="CHEBI:30616"/>
        <dbReference type="ChEBI" id="CHEBI:43474"/>
        <dbReference type="ChEBI" id="CHEBI:58359"/>
        <dbReference type="ChEBI" id="CHEBI:78515"/>
        <dbReference type="ChEBI" id="CHEBI:78516"/>
        <dbReference type="ChEBI" id="CHEBI:456216"/>
    </reaction>
</comment>
<name>A0ABW2UV76_9BACI</name>
<evidence type="ECO:0000256" key="4">
    <source>
        <dbReference type="ARBA" id="ARBA00047380"/>
    </source>
</evidence>
<dbReference type="Pfam" id="PF02686">
    <property type="entry name" value="GatC"/>
    <property type="match status" value="1"/>
</dbReference>
<keyword evidence="6" id="KW-0436">Ligase</keyword>
<dbReference type="InterPro" id="IPR003837">
    <property type="entry name" value="GatC"/>
</dbReference>
<evidence type="ECO:0000313" key="7">
    <source>
        <dbReference type="EMBL" id="MFC7745948.1"/>
    </source>
</evidence>
<keyword evidence="8" id="KW-1185">Reference proteome</keyword>
<proteinExistence type="inferred from homology"/>
<keyword evidence="6" id="KW-0067">ATP-binding</keyword>
<dbReference type="PANTHER" id="PTHR15004:SF0">
    <property type="entry name" value="GLUTAMYL-TRNA(GLN) AMIDOTRANSFERASE SUBUNIT C, MITOCHONDRIAL"/>
    <property type="match status" value="1"/>
</dbReference>
<keyword evidence="6" id="KW-0648">Protein biosynthesis</keyword>
<accession>A0ABW2UV76</accession>
<keyword evidence="6" id="KW-0547">Nucleotide-binding</keyword>
<organism evidence="7 8">
    <name type="scientific">Lentibacillus kimchii</name>
    <dbReference type="NCBI Taxonomy" id="1542911"/>
    <lineage>
        <taxon>Bacteria</taxon>
        <taxon>Bacillati</taxon>
        <taxon>Bacillota</taxon>
        <taxon>Bacilli</taxon>
        <taxon>Bacillales</taxon>
        <taxon>Bacillaceae</taxon>
        <taxon>Lentibacillus</taxon>
    </lineage>
</organism>
<reference evidence="8" key="1">
    <citation type="journal article" date="2019" name="Int. J. Syst. Evol. Microbiol.">
        <title>The Global Catalogue of Microorganisms (GCM) 10K type strain sequencing project: providing services to taxonomists for standard genome sequencing and annotation.</title>
        <authorList>
            <consortium name="The Broad Institute Genomics Platform"/>
            <consortium name="The Broad Institute Genome Sequencing Center for Infectious Disease"/>
            <person name="Wu L."/>
            <person name="Ma J."/>
        </authorList>
    </citation>
    <scope>NUCLEOTIDE SEQUENCE [LARGE SCALE GENOMIC DNA]</scope>
    <source>
        <strain evidence="8">JCM 30234</strain>
    </source>
</reference>
<comment type="caution">
    <text evidence="7">The sequence shown here is derived from an EMBL/GenBank/DDBJ whole genome shotgun (WGS) entry which is preliminary data.</text>
</comment>
<dbReference type="PANTHER" id="PTHR15004">
    <property type="entry name" value="GLUTAMYL-TRNA(GLN) AMIDOTRANSFERASE SUBUNIT C, MITOCHONDRIAL"/>
    <property type="match status" value="1"/>
</dbReference>
<dbReference type="Proteomes" id="UP001596620">
    <property type="component" value="Unassembled WGS sequence"/>
</dbReference>
<dbReference type="RefSeq" id="WP_382357424.1">
    <property type="nucleotide sequence ID" value="NZ_JBHTGR010000002.1"/>
</dbReference>
<comment type="similarity">
    <text evidence="1 6">Belongs to the GatC family.</text>
</comment>
<dbReference type="SUPFAM" id="SSF141000">
    <property type="entry name" value="Glu-tRNAGln amidotransferase C subunit"/>
    <property type="match status" value="1"/>
</dbReference>
<dbReference type="EC" id="6.3.5.-" evidence="6"/>
<evidence type="ECO:0000256" key="6">
    <source>
        <dbReference type="HAMAP-Rule" id="MF_00122"/>
    </source>
</evidence>
<gene>
    <name evidence="6 7" type="primary">gatC</name>
    <name evidence="7" type="ORF">ACFQU8_01650</name>
</gene>
<evidence type="ECO:0000313" key="8">
    <source>
        <dbReference type="Proteomes" id="UP001596620"/>
    </source>
</evidence>
<dbReference type="InterPro" id="IPR036113">
    <property type="entry name" value="Asp/Glu-ADT_sf_sub_c"/>
</dbReference>
<evidence type="ECO:0000256" key="5">
    <source>
        <dbReference type="ARBA" id="ARBA00047913"/>
    </source>
</evidence>
<dbReference type="Gene3D" id="1.10.20.60">
    <property type="entry name" value="Glu-tRNAGln amidotransferase C subunit, N-terminal domain"/>
    <property type="match status" value="1"/>
</dbReference>
<dbReference type="HAMAP" id="MF_00122">
    <property type="entry name" value="GatC"/>
    <property type="match status" value="1"/>
</dbReference>
<evidence type="ECO:0000256" key="2">
    <source>
        <dbReference type="ARBA" id="ARBA00011123"/>
    </source>
</evidence>
<comment type="function">
    <text evidence="3 6">Allows the formation of correctly charged Asn-tRNA(Asn) or Gln-tRNA(Gln) through the transamidation of misacylated Asp-tRNA(Asn) or Glu-tRNA(Gln) in organisms which lack either or both of asparaginyl-tRNA or glutaminyl-tRNA synthetases. The reaction takes place in the presence of glutamine and ATP through an activated phospho-Asp-tRNA(Asn) or phospho-Glu-tRNA(Gln).</text>
</comment>
<comment type="subunit">
    <text evidence="2 6">Heterotrimer of A, B and C subunits.</text>
</comment>
<protein>
    <recommendedName>
        <fullName evidence="6">Aspartyl/glutamyl-tRNA(Asn/Gln) amidotransferase subunit C</fullName>
        <shortName evidence="6">Asp/Glu-ADT subunit C</shortName>
        <ecNumber evidence="6">6.3.5.-</ecNumber>
    </recommendedName>
</protein>
<dbReference type="EMBL" id="JBHTGR010000002">
    <property type="protein sequence ID" value="MFC7745948.1"/>
    <property type="molecule type" value="Genomic_DNA"/>
</dbReference>
<evidence type="ECO:0000256" key="1">
    <source>
        <dbReference type="ARBA" id="ARBA00010757"/>
    </source>
</evidence>